<evidence type="ECO:0000256" key="4">
    <source>
        <dbReference type="ARBA" id="ARBA00022759"/>
    </source>
</evidence>
<dbReference type="InterPro" id="IPR050951">
    <property type="entry name" value="Retrovirus_Pol_polyprotein"/>
</dbReference>
<dbReference type="InterPro" id="IPR001878">
    <property type="entry name" value="Znf_CCHC"/>
</dbReference>
<protein>
    <submittedName>
        <fullName evidence="9">Uncharacterized protein LOC126912987</fullName>
    </submittedName>
</protein>
<dbReference type="GO" id="GO:0008270">
    <property type="term" value="F:zinc ion binding"/>
    <property type="evidence" value="ECO:0007669"/>
    <property type="project" value="InterPro"/>
</dbReference>
<proteinExistence type="predicted"/>
<evidence type="ECO:0000256" key="1">
    <source>
        <dbReference type="ARBA" id="ARBA00022679"/>
    </source>
</evidence>
<dbReference type="Pfam" id="PF00077">
    <property type="entry name" value="RVP"/>
    <property type="match status" value="1"/>
</dbReference>
<keyword evidence="1" id="KW-0808">Transferase</keyword>
<keyword evidence="3" id="KW-0540">Nuclease</keyword>
<feature type="compositionally biased region" description="Acidic residues" evidence="6">
    <location>
        <begin position="15"/>
        <end position="26"/>
    </location>
</feature>
<feature type="region of interest" description="Disordered" evidence="6">
    <location>
        <begin position="1"/>
        <end position="53"/>
    </location>
</feature>
<organism evidence="8 9">
    <name type="scientific">Spodoptera frugiperda</name>
    <name type="common">Fall armyworm</name>
    <dbReference type="NCBI Taxonomy" id="7108"/>
    <lineage>
        <taxon>Eukaryota</taxon>
        <taxon>Metazoa</taxon>
        <taxon>Ecdysozoa</taxon>
        <taxon>Arthropoda</taxon>
        <taxon>Hexapoda</taxon>
        <taxon>Insecta</taxon>
        <taxon>Pterygota</taxon>
        <taxon>Neoptera</taxon>
        <taxon>Endopterygota</taxon>
        <taxon>Lepidoptera</taxon>
        <taxon>Glossata</taxon>
        <taxon>Ditrysia</taxon>
        <taxon>Noctuoidea</taxon>
        <taxon>Noctuidae</taxon>
        <taxon>Amphipyrinae</taxon>
        <taxon>Spodoptera</taxon>
    </lineage>
</organism>
<dbReference type="PANTHER" id="PTHR37984:SF5">
    <property type="entry name" value="PROTEIN NYNRIN-LIKE"/>
    <property type="match status" value="1"/>
</dbReference>
<keyword evidence="5" id="KW-0378">Hydrolase</keyword>
<feature type="compositionally biased region" description="Basic and acidic residues" evidence="6">
    <location>
        <begin position="303"/>
        <end position="320"/>
    </location>
</feature>
<dbReference type="OrthoDB" id="425619at2759"/>
<feature type="compositionally biased region" description="Polar residues" evidence="6">
    <location>
        <begin position="290"/>
        <end position="302"/>
    </location>
</feature>
<evidence type="ECO:0000313" key="9">
    <source>
        <dbReference type="RefSeq" id="XP_050563579.1"/>
    </source>
</evidence>
<reference evidence="9" key="1">
    <citation type="submission" date="2025-08" db="UniProtKB">
        <authorList>
            <consortium name="RefSeq"/>
        </authorList>
    </citation>
    <scope>IDENTIFICATION</scope>
    <source>
        <tissue evidence="9">Whole larval tissue</tissue>
    </source>
</reference>
<dbReference type="GO" id="GO:0071897">
    <property type="term" value="P:DNA biosynthetic process"/>
    <property type="evidence" value="ECO:0007669"/>
    <property type="project" value="UniProtKB-ARBA"/>
</dbReference>
<dbReference type="Proteomes" id="UP000829999">
    <property type="component" value="Unplaced"/>
</dbReference>
<dbReference type="InterPro" id="IPR021109">
    <property type="entry name" value="Peptidase_aspartic_dom_sf"/>
</dbReference>
<dbReference type="RefSeq" id="XP_050563579.1">
    <property type="nucleotide sequence ID" value="XM_050707622.1"/>
</dbReference>
<feature type="compositionally biased region" description="Low complexity" evidence="6">
    <location>
        <begin position="31"/>
        <end position="53"/>
    </location>
</feature>
<evidence type="ECO:0000256" key="6">
    <source>
        <dbReference type="SAM" id="MobiDB-lite"/>
    </source>
</evidence>
<dbReference type="Gene3D" id="2.40.70.10">
    <property type="entry name" value="Acid Proteases"/>
    <property type="match status" value="1"/>
</dbReference>
<feature type="region of interest" description="Disordered" evidence="6">
    <location>
        <begin position="84"/>
        <end position="105"/>
    </location>
</feature>
<evidence type="ECO:0000256" key="3">
    <source>
        <dbReference type="ARBA" id="ARBA00022722"/>
    </source>
</evidence>
<feature type="compositionally biased region" description="Pro residues" evidence="6">
    <location>
        <begin position="93"/>
        <end position="105"/>
    </location>
</feature>
<dbReference type="CDD" id="cd01647">
    <property type="entry name" value="RT_LTR"/>
    <property type="match status" value="1"/>
</dbReference>
<evidence type="ECO:0000259" key="7">
    <source>
        <dbReference type="PROSITE" id="PS50878"/>
    </source>
</evidence>
<dbReference type="PROSITE" id="PS50878">
    <property type="entry name" value="RT_POL"/>
    <property type="match status" value="1"/>
</dbReference>
<feature type="compositionally biased region" description="Basic and acidic residues" evidence="6">
    <location>
        <begin position="1"/>
        <end position="14"/>
    </location>
</feature>
<keyword evidence="4" id="KW-0255">Endonuclease</keyword>
<dbReference type="Gene3D" id="3.10.10.10">
    <property type="entry name" value="HIV Type 1 Reverse Transcriptase, subunit A, domain 1"/>
    <property type="match status" value="1"/>
</dbReference>
<feature type="region of interest" description="Disordered" evidence="6">
    <location>
        <begin position="290"/>
        <end position="339"/>
    </location>
</feature>
<dbReference type="InterPro" id="IPR018061">
    <property type="entry name" value="Retropepsins"/>
</dbReference>
<feature type="domain" description="Reverse transcriptase" evidence="7">
    <location>
        <begin position="649"/>
        <end position="829"/>
    </location>
</feature>
<evidence type="ECO:0000313" key="8">
    <source>
        <dbReference type="Proteomes" id="UP000829999"/>
    </source>
</evidence>
<evidence type="ECO:0000256" key="2">
    <source>
        <dbReference type="ARBA" id="ARBA00022695"/>
    </source>
</evidence>
<dbReference type="PANTHER" id="PTHR37984">
    <property type="entry name" value="PROTEIN CBG26694"/>
    <property type="match status" value="1"/>
</dbReference>
<dbReference type="InterPro" id="IPR043128">
    <property type="entry name" value="Rev_trsase/Diguanyl_cyclase"/>
</dbReference>
<evidence type="ECO:0000256" key="5">
    <source>
        <dbReference type="ARBA" id="ARBA00022801"/>
    </source>
</evidence>
<dbReference type="Pfam" id="PF00078">
    <property type="entry name" value="RVT_1"/>
    <property type="match status" value="1"/>
</dbReference>
<accession>A0A9R0EE09</accession>
<dbReference type="SMART" id="SM00343">
    <property type="entry name" value="ZnF_C2HC"/>
    <property type="match status" value="2"/>
</dbReference>
<dbReference type="Gene3D" id="3.30.70.270">
    <property type="match status" value="2"/>
</dbReference>
<name>A0A9R0EE09_SPOFR</name>
<dbReference type="InterPro" id="IPR000477">
    <property type="entry name" value="RT_dom"/>
</dbReference>
<dbReference type="AlphaFoldDB" id="A0A9R0EE09"/>
<dbReference type="GeneID" id="126912987"/>
<dbReference type="GO" id="GO:0016779">
    <property type="term" value="F:nucleotidyltransferase activity"/>
    <property type="evidence" value="ECO:0007669"/>
    <property type="project" value="UniProtKB-KW"/>
</dbReference>
<keyword evidence="2" id="KW-0548">Nucleotidyltransferase</keyword>
<dbReference type="GO" id="GO:0004519">
    <property type="term" value="F:endonuclease activity"/>
    <property type="evidence" value="ECO:0007669"/>
    <property type="project" value="UniProtKB-KW"/>
</dbReference>
<dbReference type="InterPro" id="IPR043502">
    <property type="entry name" value="DNA/RNA_pol_sf"/>
</dbReference>
<dbReference type="SUPFAM" id="SSF56672">
    <property type="entry name" value="DNA/RNA polymerases"/>
    <property type="match status" value="1"/>
</dbReference>
<gene>
    <name evidence="9" type="primary">LOC126912987</name>
</gene>
<dbReference type="GO" id="GO:0016787">
    <property type="term" value="F:hydrolase activity"/>
    <property type="evidence" value="ECO:0007669"/>
    <property type="project" value="UniProtKB-KW"/>
</dbReference>
<keyword evidence="8" id="KW-1185">Reference proteome</keyword>
<sequence length="912" mass="101267">MELRNAKVISREDIMSDDASEPEYYDQAEQSAASAPAPVPAGAHGRAGGASTSATTETVLAGFMESFVRMQAETNRTLVETLRAFNGSGKPPTSTPTPDSRPPSVYPSAVTGNFAKCTARFDGKSRDAEVLEAFIDAVQVYKECAGVSDEHALRGLPILLEGDAAVWWRGARANVHAWPDAVARLRAMYGMQLPPYKVLREIVDTDQKDSERAEVFVCKVRSLFTKLPYAVPMCIQLDIIYGLLHRRVRKRLPRNDVNDIDIMLEKVRAIEDSIVELNLRTYAANPIVSTSKSTSQNLSRSQDAPRDRAREPESSERERSVTTSSNGTSVAKLTPNSNENLKRDKRVRCSFCKFYGHVLTDCRNFQNKNNKPQPTSALSSSGPNNLRCYGCGQPGVVKSKCENCSGKQLPATRCDFNMVNGENDLREAHAATPSHAMVSVTIANRVGAAILDTGATCCVAGSLLYSILTSVGVQFHEAERTIGLAIGSRQTKTVLTATVPVILEGRQIDTEFIVFPGESTRTLLGRDFITKAGVTLDLSQESWFFADNPEQIFPLVQSFSLNSTELMQADISDVALRDAEGTNLPPEHRNALNAFLRSRANQFAADGPPTDFACHKIKVRENQEPLASPPYRLSPSKKEALEKELQKLLSADVIEECESPWASNVVLVKKKDGSYRLCVDYRKLNAVTEPDRYPLPRIEDVLHAAKTSKYMSTLDLRSGYFQVSVDPDHRDFTSFTTPLGTFRFKRMPMGLRNSGATFQRLIDRFKSNLPGITLLAYLDDLLVLSEDSFERHLADLETVFDRLAMFNLRVNREKSHFARDAVKFLGHVIVPGGIRMDPEKTSAITGMPPPQNVRQLKCFLQTSSWFRRFIPGYAEVGVPNSRTPLTSLLKKGSTWEWGPEQQNARDHQSPRR</sequence>
<feature type="compositionally biased region" description="Polar residues" evidence="6">
    <location>
        <begin position="326"/>
        <end position="339"/>
    </location>
</feature>
<dbReference type="SUPFAM" id="SSF50630">
    <property type="entry name" value="Acid proteases"/>
    <property type="match status" value="1"/>
</dbReference>
<dbReference type="GO" id="GO:0003676">
    <property type="term" value="F:nucleic acid binding"/>
    <property type="evidence" value="ECO:0007669"/>
    <property type="project" value="InterPro"/>
</dbReference>